<dbReference type="InterPro" id="IPR038534">
    <property type="entry name" value="Rtr1/RPAP2_sf"/>
</dbReference>
<dbReference type="EMBL" id="RIBY02002593">
    <property type="protein sequence ID" value="KAH9808776.1"/>
    <property type="molecule type" value="Genomic_DNA"/>
</dbReference>
<evidence type="ECO:0000256" key="2">
    <source>
        <dbReference type="ARBA" id="ARBA00005676"/>
    </source>
</evidence>
<evidence type="ECO:0000256" key="9">
    <source>
        <dbReference type="ARBA" id="ARBA00047761"/>
    </source>
</evidence>
<evidence type="ECO:0000256" key="7">
    <source>
        <dbReference type="ARBA" id="ARBA00022912"/>
    </source>
</evidence>
<dbReference type="GO" id="GO:0043175">
    <property type="term" value="F:RNA polymerase core enzyme binding"/>
    <property type="evidence" value="ECO:0007669"/>
    <property type="project" value="UniProtKB-UniRule"/>
</dbReference>
<name>A0A9W7VXS9_9PEZI</name>
<evidence type="ECO:0000256" key="13">
    <source>
        <dbReference type="SAM" id="MobiDB-lite"/>
    </source>
</evidence>
<keyword evidence="6 12" id="KW-0862">Zinc</keyword>
<keyword evidence="5 12" id="KW-0378">Hydrolase</keyword>
<protein>
    <recommendedName>
        <fullName evidence="12">RNA polymerase II subunit B1 CTD phosphatase RPAP2 homolog</fullName>
        <ecNumber evidence="12">3.1.3.16</ecNumber>
    </recommendedName>
</protein>
<gene>
    <name evidence="15" type="ORF">Tdes44962_MAKER10451</name>
</gene>
<dbReference type="Proteomes" id="UP001138500">
    <property type="component" value="Unassembled WGS sequence"/>
</dbReference>
<feature type="region of interest" description="Disordered" evidence="13">
    <location>
        <begin position="244"/>
        <end position="277"/>
    </location>
</feature>
<dbReference type="GO" id="GO:0005634">
    <property type="term" value="C:nucleus"/>
    <property type="evidence" value="ECO:0007669"/>
    <property type="project" value="UniProtKB-SubCell"/>
</dbReference>
<evidence type="ECO:0000256" key="5">
    <source>
        <dbReference type="ARBA" id="ARBA00022801"/>
    </source>
</evidence>
<dbReference type="PANTHER" id="PTHR14732">
    <property type="entry name" value="RNA POLYMERASE II SUBUNIT B1 CTD PHOSPHATASE RPAP2-RELATED"/>
    <property type="match status" value="1"/>
</dbReference>
<dbReference type="GO" id="GO:0005737">
    <property type="term" value="C:cytoplasm"/>
    <property type="evidence" value="ECO:0007669"/>
    <property type="project" value="TreeGrafter"/>
</dbReference>
<reference evidence="15 16" key="1">
    <citation type="journal article" date="2018" name="IMA Fungus">
        <title>IMA Genome-F 10: Nine draft genome sequences of Claviceps purpurea s.lat., including C. arundinis, C. humidiphila, and C. cf. spartinae, pseudomolecules for the pitch canker pathogen Fusarium circinatum, draft genome of Davidsoniella eucalypti, Grosmannia galeiformis, Quambalaria eucalypti, and Teratosphaeria destructans.</title>
        <authorList>
            <person name="Wingfield B.D."/>
            <person name="Liu M."/>
            <person name="Nguyen H.D."/>
            <person name="Lane F.A."/>
            <person name="Morgan S.W."/>
            <person name="De Vos L."/>
            <person name="Wilken P.M."/>
            <person name="Duong T.A."/>
            <person name="Aylward J."/>
            <person name="Coetzee M.P."/>
            <person name="Dadej K."/>
            <person name="De Beer Z.W."/>
            <person name="Findlay W."/>
            <person name="Havenga M."/>
            <person name="Kolarik M."/>
            <person name="Menzies J.G."/>
            <person name="Naidoo K."/>
            <person name="Pochopski O."/>
            <person name="Shoukouhi P."/>
            <person name="Santana Q.C."/>
            <person name="Seifert K.A."/>
            <person name="Soal N."/>
            <person name="Steenkamp E.T."/>
            <person name="Tatham C.T."/>
            <person name="van der Nest M.A."/>
            <person name="Wingfield M.J."/>
        </authorList>
    </citation>
    <scope>NUCLEOTIDE SEQUENCE [LARGE SCALE GENOMIC DNA]</scope>
    <source>
        <strain evidence="15">CMW44962</strain>
    </source>
</reference>
<comment type="similarity">
    <text evidence="2 11 12">Belongs to the RPAP2 family.</text>
</comment>
<dbReference type="GO" id="GO:0008420">
    <property type="term" value="F:RNA polymerase II CTD heptapeptide repeat phosphatase activity"/>
    <property type="evidence" value="ECO:0007669"/>
    <property type="project" value="UniProtKB-UniRule"/>
</dbReference>
<dbReference type="Pfam" id="PF04181">
    <property type="entry name" value="RPAP2_Rtr1"/>
    <property type="match status" value="1"/>
</dbReference>
<proteinExistence type="inferred from homology"/>
<keyword evidence="8 12" id="KW-0539">Nucleus</keyword>
<feature type="domain" description="RTR1-type" evidence="14">
    <location>
        <begin position="87"/>
        <end position="164"/>
    </location>
</feature>
<evidence type="ECO:0000256" key="6">
    <source>
        <dbReference type="ARBA" id="ARBA00022833"/>
    </source>
</evidence>
<keyword evidence="7 12" id="KW-0904">Protein phosphatase</keyword>
<dbReference type="EC" id="3.1.3.16" evidence="12"/>
<dbReference type="InterPro" id="IPR039693">
    <property type="entry name" value="Rtr1/RPAP2"/>
</dbReference>
<dbReference type="InterPro" id="IPR007308">
    <property type="entry name" value="Rtr1/RPAP2_dom"/>
</dbReference>
<evidence type="ECO:0000313" key="15">
    <source>
        <dbReference type="EMBL" id="KAH9808776.1"/>
    </source>
</evidence>
<dbReference type="PROSITE" id="PS51479">
    <property type="entry name" value="ZF_RTR1"/>
    <property type="match status" value="1"/>
</dbReference>
<feature type="compositionally biased region" description="Polar residues" evidence="13">
    <location>
        <begin position="1"/>
        <end position="12"/>
    </location>
</feature>
<dbReference type="PANTHER" id="PTHR14732:SF0">
    <property type="entry name" value="RNA POLYMERASE II SUBUNIT B1 CTD PHOSPHATASE RPAP2-RELATED"/>
    <property type="match status" value="1"/>
</dbReference>
<comment type="subcellular location">
    <subcellularLocation>
        <location evidence="1 12">Nucleus</location>
    </subcellularLocation>
</comment>
<evidence type="ECO:0000256" key="3">
    <source>
        <dbReference type="ARBA" id="ARBA00022723"/>
    </source>
</evidence>
<keyword evidence="4 12" id="KW-0863">Zinc-finger</keyword>
<comment type="function">
    <text evidence="12">Putative RNA polymerase II subunit B1 C-terminal domain (CTD) phosphatase involved in RNA polymerase II transcription regulation.</text>
</comment>
<comment type="caution">
    <text evidence="15">The sequence shown here is derived from an EMBL/GenBank/DDBJ whole genome shotgun (WGS) entry which is preliminary data.</text>
</comment>
<sequence>MTTTTVPATSILKQPRPPPPPPPKDEPNTTAAAKDRHNLTIALRHAHLLQHQKDVRAQILAAIQHLLDLPATANASPSTADATRFTTLVAIFQPADLDDLVEERNADAKCGYVLCGRPPRSATLGASAVWKVGEQGMRFCSTTCTQRLYFVKTQLCSTPAWERVPGQQAPIVLHEDDRRGRDVAAAEYARNVRRVQQELALERNETGGGVGDRVKAGKVMVERVVEKRRTAFRPLNSVQGARVSSTAIEGYEPQMRKLSKTRAADEDDDVDDDDDDD</sequence>
<comment type="catalytic activity">
    <reaction evidence="10 12">
        <text>O-phospho-L-threonyl-[protein] + H2O = L-threonyl-[protein] + phosphate</text>
        <dbReference type="Rhea" id="RHEA:47004"/>
        <dbReference type="Rhea" id="RHEA-COMP:11060"/>
        <dbReference type="Rhea" id="RHEA-COMP:11605"/>
        <dbReference type="ChEBI" id="CHEBI:15377"/>
        <dbReference type="ChEBI" id="CHEBI:30013"/>
        <dbReference type="ChEBI" id="CHEBI:43474"/>
        <dbReference type="ChEBI" id="CHEBI:61977"/>
        <dbReference type="EC" id="3.1.3.16"/>
    </reaction>
</comment>
<evidence type="ECO:0000256" key="4">
    <source>
        <dbReference type="ARBA" id="ARBA00022771"/>
    </source>
</evidence>
<keyword evidence="16" id="KW-1185">Reference proteome</keyword>
<dbReference type="Gene3D" id="1.25.40.820">
    <property type="match status" value="1"/>
</dbReference>
<reference evidence="15 16" key="2">
    <citation type="journal article" date="2021" name="Curr. Genet.">
        <title>Genetic response to nitrogen starvation in the aggressive Eucalyptus foliar pathogen Teratosphaeria destructans.</title>
        <authorList>
            <person name="Havenga M."/>
            <person name="Wingfield B.D."/>
            <person name="Wingfield M.J."/>
            <person name="Dreyer L.L."/>
            <person name="Roets F."/>
            <person name="Aylward J."/>
        </authorList>
    </citation>
    <scope>NUCLEOTIDE SEQUENCE [LARGE SCALE GENOMIC DNA]</scope>
    <source>
        <strain evidence="15">CMW44962</strain>
    </source>
</reference>
<evidence type="ECO:0000256" key="10">
    <source>
        <dbReference type="ARBA" id="ARBA00048336"/>
    </source>
</evidence>
<dbReference type="OrthoDB" id="2590500at2759"/>
<evidence type="ECO:0000259" key="14">
    <source>
        <dbReference type="PROSITE" id="PS51479"/>
    </source>
</evidence>
<dbReference type="GO" id="GO:0008270">
    <property type="term" value="F:zinc ion binding"/>
    <property type="evidence" value="ECO:0007669"/>
    <property type="project" value="UniProtKB-KW"/>
</dbReference>
<comment type="catalytic activity">
    <reaction evidence="9 12">
        <text>O-phospho-L-seryl-[protein] + H2O = L-seryl-[protein] + phosphate</text>
        <dbReference type="Rhea" id="RHEA:20629"/>
        <dbReference type="Rhea" id="RHEA-COMP:9863"/>
        <dbReference type="Rhea" id="RHEA-COMP:11604"/>
        <dbReference type="ChEBI" id="CHEBI:15377"/>
        <dbReference type="ChEBI" id="CHEBI:29999"/>
        <dbReference type="ChEBI" id="CHEBI:43474"/>
        <dbReference type="ChEBI" id="CHEBI:83421"/>
        <dbReference type="EC" id="3.1.3.16"/>
    </reaction>
</comment>
<evidence type="ECO:0000313" key="16">
    <source>
        <dbReference type="Proteomes" id="UP001138500"/>
    </source>
</evidence>
<dbReference type="AlphaFoldDB" id="A0A9W7VXS9"/>
<evidence type="ECO:0000256" key="11">
    <source>
        <dbReference type="PROSITE-ProRule" id="PRU00812"/>
    </source>
</evidence>
<keyword evidence="3 12" id="KW-0479">Metal-binding</keyword>
<feature type="region of interest" description="Disordered" evidence="13">
    <location>
        <begin position="1"/>
        <end position="31"/>
    </location>
</feature>
<evidence type="ECO:0000256" key="8">
    <source>
        <dbReference type="ARBA" id="ARBA00023242"/>
    </source>
</evidence>
<organism evidence="15 16">
    <name type="scientific">Teratosphaeria destructans</name>
    <dbReference type="NCBI Taxonomy" id="418781"/>
    <lineage>
        <taxon>Eukaryota</taxon>
        <taxon>Fungi</taxon>
        <taxon>Dikarya</taxon>
        <taxon>Ascomycota</taxon>
        <taxon>Pezizomycotina</taxon>
        <taxon>Dothideomycetes</taxon>
        <taxon>Dothideomycetidae</taxon>
        <taxon>Mycosphaerellales</taxon>
        <taxon>Teratosphaeriaceae</taxon>
        <taxon>Teratosphaeria</taxon>
    </lineage>
</organism>
<feature type="compositionally biased region" description="Acidic residues" evidence="13">
    <location>
        <begin position="265"/>
        <end position="277"/>
    </location>
</feature>
<evidence type="ECO:0000256" key="12">
    <source>
        <dbReference type="RuleBase" id="RU367080"/>
    </source>
</evidence>
<evidence type="ECO:0000256" key="1">
    <source>
        <dbReference type="ARBA" id="ARBA00004123"/>
    </source>
</evidence>
<accession>A0A9W7VXS9</accession>